<dbReference type="GO" id="GO:0000455">
    <property type="term" value="P:enzyme-directed rRNA pseudouridine synthesis"/>
    <property type="evidence" value="ECO:0007669"/>
    <property type="project" value="TreeGrafter"/>
</dbReference>
<evidence type="ECO:0000256" key="3">
    <source>
        <dbReference type="ARBA" id="ARBA00023235"/>
    </source>
</evidence>
<proteinExistence type="inferred from homology"/>
<comment type="similarity">
    <text evidence="2">Belongs to the pseudouridine synthase RluA family.</text>
</comment>
<dbReference type="Proteomes" id="UP000441925">
    <property type="component" value="Unassembled WGS sequence"/>
</dbReference>
<gene>
    <name evidence="8" type="ORF">FYJ26_00070</name>
</gene>
<dbReference type="SUPFAM" id="SSF55120">
    <property type="entry name" value="Pseudouridine synthase"/>
    <property type="match status" value="1"/>
</dbReference>
<evidence type="ECO:0000256" key="5">
    <source>
        <dbReference type="ARBA" id="ARBA00033164"/>
    </source>
</evidence>
<keyword evidence="6" id="KW-0694">RNA-binding</keyword>
<dbReference type="CDD" id="cd02869">
    <property type="entry name" value="PseudoU_synth_RluA_like"/>
    <property type="match status" value="1"/>
</dbReference>
<name>A0A6N7VS22_9FIRM</name>
<dbReference type="GO" id="GO:0003723">
    <property type="term" value="F:RNA binding"/>
    <property type="evidence" value="ECO:0007669"/>
    <property type="project" value="UniProtKB-KW"/>
</dbReference>
<sequence>MESIKFKVDKEISLKKFLLEKSISKRSYKKLINNGLLTIDGNKTERNINLNKGNLVKISIEDENLDYKTIYKKLDILYEDKDIIAVNKEANLTVNSKNQESLSNYIAYYFKENNIRSKIRLINRLDMNTSGIMLIAKNKYAQAFYQGEIEKNNVNKFYISLVDGKLNIDRELKLNINYNSNLKKMELYPEGKEIRTYFKSMKIYNNFSLVESKLLTGKTHQIRLSLSSIGHPILGDKLYGSKYKLDRFLLHSYKLEFSCFRDNKKITILSRPQFDKYLNLGI</sequence>
<evidence type="ECO:0000256" key="1">
    <source>
        <dbReference type="ARBA" id="ARBA00000073"/>
    </source>
</evidence>
<dbReference type="InterPro" id="IPR050188">
    <property type="entry name" value="RluA_PseudoU_synthase"/>
</dbReference>
<dbReference type="PROSITE" id="PS01129">
    <property type="entry name" value="PSI_RLU"/>
    <property type="match status" value="1"/>
</dbReference>
<evidence type="ECO:0000313" key="9">
    <source>
        <dbReference type="Proteomes" id="UP000441925"/>
    </source>
</evidence>
<evidence type="ECO:0000256" key="4">
    <source>
        <dbReference type="ARBA" id="ARBA00031870"/>
    </source>
</evidence>
<accession>A0A6N7VS22</accession>
<dbReference type="PANTHER" id="PTHR21600">
    <property type="entry name" value="MITOCHONDRIAL RNA PSEUDOURIDINE SYNTHASE"/>
    <property type="match status" value="1"/>
</dbReference>
<evidence type="ECO:0000313" key="8">
    <source>
        <dbReference type="EMBL" id="MSS76844.1"/>
    </source>
</evidence>
<dbReference type="PROSITE" id="PS50889">
    <property type="entry name" value="S4"/>
    <property type="match status" value="1"/>
</dbReference>
<dbReference type="InterPro" id="IPR006145">
    <property type="entry name" value="PsdUridine_synth_RsuA/RluA"/>
</dbReference>
<evidence type="ECO:0000256" key="2">
    <source>
        <dbReference type="ARBA" id="ARBA00010876"/>
    </source>
</evidence>
<dbReference type="RefSeq" id="WP_176269337.1">
    <property type="nucleotide sequence ID" value="NZ_VULQ01000001.1"/>
</dbReference>
<comment type="caution">
    <text evidence="8">The sequence shown here is derived from an EMBL/GenBank/DDBJ whole genome shotgun (WGS) entry which is preliminary data.</text>
</comment>
<keyword evidence="9" id="KW-1185">Reference proteome</keyword>
<comment type="catalytic activity">
    <reaction evidence="1">
        <text>a uridine in RNA = a pseudouridine in RNA</text>
        <dbReference type="Rhea" id="RHEA:48348"/>
        <dbReference type="Rhea" id="RHEA-COMP:12068"/>
        <dbReference type="Rhea" id="RHEA-COMP:12069"/>
        <dbReference type="ChEBI" id="CHEBI:65314"/>
        <dbReference type="ChEBI" id="CHEBI:65315"/>
    </reaction>
</comment>
<dbReference type="InterPro" id="IPR006224">
    <property type="entry name" value="PsdUridine_synth_RluA-like_CS"/>
</dbReference>
<evidence type="ECO:0000259" key="7">
    <source>
        <dbReference type="Pfam" id="PF00849"/>
    </source>
</evidence>
<dbReference type="InterPro" id="IPR020103">
    <property type="entry name" value="PsdUridine_synth_cat_dom_sf"/>
</dbReference>
<reference evidence="8 9" key="1">
    <citation type="submission" date="2019-08" db="EMBL/GenBank/DDBJ databases">
        <title>In-depth cultivation of the pig gut microbiome towards novel bacterial diversity and tailored functional studies.</title>
        <authorList>
            <person name="Wylensek D."/>
            <person name="Hitch T.C.A."/>
            <person name="Clavel T."/>
        </authorList>
    </citation>
    <scope>NUCLEOTIDE SEQUENCE [LARGE SCALE GENOMIC DNA]</scope>
    <source>
        <strain evidence="8 9">WCA-380-WT-2B</strain>
    </source>
</reference>
<dbReference type="GO" id="GO:0140098">
    <property type="term" value="F:catalytic activity, acting on RNA"/>
    <property type="evidence" value="ECO:0007669"/>
    <property type="project" value="UniProtKB-ARBA"/>
</dbReference>
<evidence type="ECO:0000256" key="6">
    <source>
        <dbReference type="PROSITE-ProRule" id="PRU00182"/>
    </source>
</evidence>
<dbReference type="EMBL" id="VULQ01000001">
    <property type="protein sequence ID" value="MSS76844.1"/>
    <property type="molecule type" value="Genomic_DNA"/>
</dbReference>
<dbReference type="AlphaFoldDB" id="A0A6N7VS22"/>
<dbReference type="GO" id="GO:0009982">
    <property type="term" value="F:pseudouridine synthase activity"/>
    <property type="evidence" value="ECO:0007669"/>
    <property type="project" value="InterPro"/>
</dbReference>
<dbReference type="Gene3D" id="3.30.2350.10">
    <property type="entry name" value="Pseudouridine synthase"/>
    <property type="match status" value="1"/>
</dbReference>
<dbReference type="Pfam" id="PF00849">
    <property type="entry name" value="PseudoU_synth_2"/>
    <property type="match status" value="1"/>
</dbReference>
<feature type="domain" description="Pseudouridine synthase RsuA/RluA-like" evidence="7">
    <location>
        <begin position="82"/>
        <end position="227"/>
    </location>
</feature>
<organism evidence="8 9">
    <name type="scientific">Anaerococcus porci</name>
    <dbReference type="NCBI Taxonomy" id="2652269"/>
    <lineage>
        <taxon>Bacteria</taxon>
        <taxon>Bacillati</taxon>
        <taxon>Bacillota</taxon>
        <taxon>Tissierellia</taxon>
        <taxon>Tissierellales</taxon>
        <taxon>Peptoniphilaceae</taxon>
        <taxon>Anaerococcus</taxon>
    </lineage>
</organism>
<protein>
    <recommendedName>
        <fullName evidence="4">RNA pseudouridylate synthase</fullName>
    </recommendedName>
    <alternativeName>
        <fullName evidence="5">RNA-uridine isomerase</fullName>
    </alternativeName>
</protein>
<dbReference type="PANTHER" id="PTHR21600:SF44">
    <property type="entry name" value="RIBOSOMAL LARGE SUBUNIT PSEUDOURIDINE SYNTHASE D"/>
    <property type="match status" value="1"/>
</dbReference>
<keyword evidence="3" id="KW-0413">Isomerase</keyword>